<feature type="transmembrane region" description="Helical" evidence="1">
    <location>
        <begin position="89"/>
        <end position="106"/>
    </location>
</feature>
<sequence length="388" mass="44420">MSDTSTASISDKHKLLGLDHLRALAITYVLLFHYQLFGHPEWVSKIGGFGWTGVDLFFVLSGFLIAGQLFNTIKKGKVINVREFFAKRFFRIIPPYLVVLLLYTVIPSLREREHMAPIWKYLTFTLNFGLDLKTTGTFTHAWSLCVEEQFYLILPLTFWLLNYFKAGKKAIYILAGLFIAGFVIRYTGWHYFAEPHIAEDDFGAIWHQVIYYPTYNRLDGLLIGVSIAGAYTFYPRVKEIANRYNHLLMLLGLVVLIAAYFVCSPNESLISTIWGFPLVSLGYGLILAAIVCPFNFLYRRQSAITAQLATLSYSIYLSHKLVIHLTQSLLQKTGIDKNSNLMMLCCLLSTIASALILRYTIEKPSLRVRDKLLHRWRHSKKHAVVEVV</sequence>
<organism evidence="3 4">
    <name type="scientific">Mucilaginibacter lappiensis</name>
    <dbReference type="NCBI Taxonomy" id="354630"/>
    <lineage>
        <taxon>Bacteria</taxon>
        <taxon>Pseudomonadati</taxon>
        <taxon>Bacteroidota</taxon>
        <taxon>Sphingobacteriia</taxon>
        <taxon>Sphingobacteriales</taxon>
        <taxon>Sphingobacteriaceae</taxon>
        <taxon>Mucilaginibacter</taxon>
    </lineage>
</organism>
<keyword evidence="4" id="KW-1185">Reference proteome</keyword>
<dbReference type="RefSeq" id="WP_076377299.1">
    <property type="nucleotide sequence ID" value="NZ_FTMG01000017.1"/>
</dbReference>
<reference evidence="3 4" key="1">
    <citation type="submission" date="2020-08" db="EMBL/GenBank/DDBJ databases">
        <title>Genomic Encyclopedia of Type Strains, Phase IV (KMG-V): Genome sequencing to study the core and pangenomes of soil and plant-associated prokaryotes.</title>
        <authorList>
            <person name="Whitman W."/>
        </authorList>
    </citation>
    <scope>NUCLEOTIDE SEQUENCE [LARGE SCALE GENOMIC DNA]</scope>
    <source>
        <strain evidence="3 4">ANJLi2</strain>
    </source>
</reference>
<keyword evidence="1" id="KW-1133">Transmembrane helix</keyword>
<feature type="transmembrane region" description="Helical" evidence="1">
    <location>
        <begin position="274"/>
        <end position="298"/>
    </location>
</feature>
<dbReference type="PANTHER" id="PTHR23028">
    <property type="entry name" value="ACETYLTRANSFERASE"/>
    <property type="match status" value="1"/>
</dbReference>
<accession>A0ABR6PRI6</accession>
<feature type="transmembrane region" description="Helical" evidence="1">
    <location>
        <begin position="341"/>
        <end position="361"/>
    </location>
</feature>
<proteinExistence type="predicted"/>
<feature type="transmembrane region" description="Helical" evidence="1">
    <location>
        <begin position="171"/>
        <end position="192"/>
    </location>
</feature>
<feature type="transmembrane region" description="Helical" evidence="1">
    <location>
        <begin position="141"/>
        <end position="164"/>
    </location>
</feature>
<dbReference type="Pfam" id="PF01757">
    <property type="entry name" value="Acyl_transf_3"/>
    <property type="match status" value="1"/>
</dbReference>
<gene>
    <name evidence="3" type="ORF">HDF23_005120</name>
</gene>
<evidence type="ECO:0000259" key="2">
    <source>
        <dbReference type="Pfam" id="PF01757"/>
    </source>
</evidence>
<keyword evidence="1" id="KW-0472">Membrane</keyword>
<evidence type="ECO:0000313" key="4">
    <source>
        <dbReference type="Proteomes" id="UP000541583"/>
    </source>
</evidence>
<keyword evidence="1" id="KW-0812">Transmembrane</keyword>
<protein>
    <submittedName>
        <fullName evidence="3">Peptidoglycan/LPS O-acetylase OafA/YrhL</fullName>
    </submittedName>
</protein>
<dbReference type="EMBL" id="JACHCB010000017">
    <property type="protein sequence ID" value="MBB6112345.1"/>
    <property type="molecule type" value="Genomic_DNA"/>
</dbReference>
<dbReference type="InterPro" id="IPR050879">
    <property type="entry name" value="Acyltransferase_3"/>
</dbReference>
<feature type="domain" description="Acyltransferase 3" evidence="2">
    <location>
        <begin position="16"/>
        <end position="358"/>
    </location>
</feature>
<feature type="transmembrane region" description="Helical" evidence="1">
    <location>
        <begin position="21"/>
        <end position="37"/>
    </location>
</feature>
<feature type="transmembrane region" description="Helical" evidence="1">
    <location>
        <begin position="246"/>
        <end position="262"/>
    </location>
</feature>
<evidence type="ECO:0000313" key="3">
    <source>
        <dbReference type="EMBL" id="MBB6112345.1"/>
    </source>
</evidence>
<feature type="transmembrane region" description="Helical" evidence="1">
    <location>
        <begin position="215"/>
        <end position="234"/>
    </location>
</feature>
<comment type="caution">
    <text evidence="3">The sequence shown here is derived from an EMBL/GenBank/DDBJ whole genome shotgun (WGS) entry which is preliminary data.</text>
</comment>
<feature type="transmembrane region" description="Helical" evidence="1">
    <location>
        <begin position="49"/>
        <end position="69"/>
    </location>
</feature>
<name>A0ABR6PRI6_9SPHI</name>
<evidence type="ECO:0000256" key="1">
    <source>
        <dbReference type="SAM" id="Phobius"/>
    </source>
</evidence>
<dbReference type="PANTHER" id="PTHR23028:SF53">
    <property type="entry name" value="ACYL_TRANSF_3 DOMAIN-CONTAINING PROTEIN"/>
    <property type="match status" value="1"/>
</dbReference>
<dbReference type="InterPro" id="IPR002656">
    <property type="entry name" value="Acyl_transf_3_dom"/>
</dbReference>
<dbReference type="Proteomes" id="UP000541583">
    <property type="component" value="Unassembled WGS sequence"/>
</dbReference>